<reference evidence="1 2" key="1">
    <citation type="submission" date="2007-11" db="EMBL/GenBank/DDBJ databases">
        <authorList>
            <consortium name="The Salmonella enterica serovar Paratyphi B Genome Sequencing Project"/>
            <person name="McClelland M."/>
            <person name="Sanderson E.K."/>
            <person name="Porwollik S."/>
            <person name="Spieth J."/>
            <person name="Clifton W.S."/>
            <person name="Fulton R."/>
            <person name="Cordes M."/>
            <person name="Wollam A."/>
            <person name="Shah N."/>
            <person name="Pepin K."/>
            <person name="Bhonagiri V."/>
            <person name="Nash W."/>
            <person name="Johnson M."/>
            <person name="Thiruvilangam P."/>
            <person name="Wilson R."/>
        </authorList>
    </citation>
    <scope>NUCLEOTIDE SEQUENCE [LARGE SCALE GENOMIC DNA]</scope>
    <source>
        <strain evidence="2">ATCC BAA-1250 / SPB7</strain>
    </source>
</reference>
<protein>
    <submittedName>
        <fullName evidence="1">Uncharacterized protein</fullName>
    </submittedName>
</protein>
<evidence type="ECO:0000313" key="2">
    <source>
        <dbReference type="Proteomes" id="UP000008556"/>
    </source>
</evidence>
<gene>
    <name evidence="1" type="ordered locus">SPAB_05403</name>
</gene>
<proteinExistence type="predicted"/>
<dbReference type="Proteomes" id="UP000008556">
    <property type="component" value="Chromosome"/>
</dbReference>
<dbReference type="EMBL" id="CP000886">
    <property type="protein sequence ID" value="ABX70676.1"/>
    <property type="molecule type" value="Genomic_DNA"/>
</dbReference>
<organism evidence="1 2">
    <name type="scientific">Salmonella paratyphi B (strain ATCC BAA-1250 / SPB7)</name>
    <dbReference type="NCBI Taxonomy" id="1016998"/>
    <lineage>
        <taxon>Bacteria</taxon>
        <taxon>Pseudomonadati</taxon>
        <taxon>Pseudomonadota</taxon>
        <taxon>Gammaproteobacteria</taxon>
        <taxon>Enterobacterales</taxon>
        <taxon>Enterobacteriaceae</taxon>
        <taxon>Salmonella</taxon>
    </lineage>
</organism>
<dbReference type="AlphaFoldDB" id="A0A6C6ZAI6"/>
<accession>A0A6C6ZAI6</accession>
<name>A0A6C6ZAI6_SALPB</name>
<sequence>MRPLRPVWKKPEKNFRFALLLFQVQPARNYAFHAIIHFSQQSGIFCDHPAIILFSSPQIRKPIKPEVIQLPDSFSSVRI</sequence>
<dbReference type="KEGG" id="spq:SPAB_05403"/>
<evidence type="ECO:0000313" key="1">
    <source>
        <dbReference type="EMBL" id="ABX70676.1"/>
    </source>
</evidence>